<dbReference type="Gene3D" id="3.30.830.10">
    <property type="entry name" value="Metalloenzyme, LuxS/M16 peptidase-like"/>
    <property type="match status" value="2"/>
</dbReference>
<organism evidence="3 4">
    <name type="scientific">endosymbiont of Riftia pachyptila</name>
    <name type="common">vent Ph05</name>
    <dbReference type="NCBI Taxonomy" id="1048808"/>
    <lineage>
        <taxon>Bacteria</taxon>
        <taxon>Pseudomonadati</taxon>
        <taxon>Pseudomonadota</taxon>
        <taxon>Gammaproteobacteria</taxon>
        <taxon>sulfur-oxidizing symbionts</taxon>
    </lineage>
</organism>
<gene>
    <name evidence="3" type="ORF">Rifp1Sym_ab00440</name>
</gene>
<comment type="caution">
    <text evidence="3">The sequence shown here is derived from an EMBL/GenBank/DDBJ whole genome shotgun (WGS) entry which is preliminary data.</text>
</comment>
<evidence type="ECO:0000259" key="1">
    <source>
        <dbReference type="Pfam" id="PF00675"/>
    </source>
</evidence>
<keyword evidence="4" id="KW-1185">Reference proteome</keyword>
<dbReference type="PANTHER" id="PTHR11851:SF224">
    <property type="entry name" value="PROCESSING PROTEASE"/>
    <property type="match status" value="1"/>
</dbReference>
<sequence length="442" mass="48140">MRSRSVNGMKRKFWLVLSLLLFVAQLQAGPKIQSWHTSKGARVLFVAAPELPMVDVRLVFDAGSARDDGKPGVTSLTNTLMGEGAGEWNADQIAERLENVGAELEVGSLRDMAWVALRSLTDAKPLATGLETLAAVVANPRFEPEDLERERQATLASLLADEQSPGAIGKKALYRLVFGDHPYAHPVEGSQASVKALTRADLLATYRRLYVARNAVVAIVGAVDRAQAEQIAEQVTAGLTEGEPAPALPEVAPIGQAQLESIEFPSSQSHIYLGQPGMKRGDPDYFALYVGNHVLGGSGLVSILSEEVREKRGLSYSVYSYFLPMRQSGIFQLGLQTKNVQADQAQQVLLDTLKRYVSEGPTAAELKAAKQNITGGFPLRIASNSKIVEYLAVIGFYDLPLDYLDSFTAKVEAVTVRQVRDAFRRRIHPDRLVTVRVGRQGS</sequence>
<dbReference type="Proteomes" id="UP000004491">
    <property type="component" value="Unassembled WGS sequence"/>
</dbReference>
<reference evidence="3" key="1">
    <citation type="journal article" date="2011" name="ISME J.">
        <title>The endosymbionts of the deep-sea tubeworms Riftia pachyptila and Tevnia jerichonana share an identical physiology as revealed by proteogenomic analyses.</title>
        <authorList>
            <person name="Gardebrecht A."/>
            <person name="Markert S."/>
            <person name="Felbeck H."/>
            <person name="Thuermer A."/>
            <person name="Albrecht D."/>
            <person name="Wollherr A."/>
            <person name="Kabisch J."/>
            <person name="Lehmann R."/>
            <person name="Daniel R."/>
            <person name="Liesegang H."/>
            <person name="Hecker M."/>
            <person name="Sievert S.M."/>
            <person name="Schweder T."/>
        </authorList>
    </citation>
    <scope>NUCLEOTIDE SEQUENCE [LARGE SCALE GENOMIC DNA]</scope>
</reference>
<protein>
    <submittedName>
        <fullName evidence="3">Peptidase M16 domain protein</fullName>
    </submittedName>
</protein>
<dbReference type="GO" id="GO:0046872">
    <property type="term" value="F:metal ion binding"/>
    <property type="evidence" value="ECO:0007669"/>
    <property type="project" value="InterPro"/>
</dbReference>
<accession>G2D9A5</accession>
<name>G2D9A5_9GAMM</name>
<dbReference type="Pfam" id="PF00675">
    <property type="entry name" value="Peptidase_M16"/>
    <property type="match status" value="1"/>
</dbReference>
<feature type="domain" description="Peptidase M16 C-terminal" evidence="2">
    <location>
        <begin position="197"/>
        <end position="372"/>
    </location>
</feature>
<proteinExistence type="predicted"/>
<dbReference type="InterPro" id="IPR007863">
    <property type="entry name" value="Peptidase_M16_C"/>
</dbReference>
<dbReference type="EMBL" id="AFOC01000002">
    <property type="protein sequence ID" value="EGV52818.1"/>
    <property type="molecule type" value="Genomic_DNA"/>
</dbReference>
<dbReference type="AlphaFoldDB" id="G2D9A5"/>
<evidence type="ECO:0000313" key="4">
    <source>
        <dbReference type="Proteomes" id="UP000004491"/>
    </source>
</evidence>
<dbReference type="PANTHER" id="PTHR11851">
    <property type="entry name" value="METALLOPROTEASE"/>
    <property type="match status" value="1"/>
</dbReference>
<dbReference type="InterPro" id="IPR050361">
    <property type="entry name" value="MPP/UQCRC_Complex"/>
</dbReference>
<dbReference type="InterPro" id="IPR011765">
    <property type="entry name" value="Pept_M16_N"/>
</dbReference>
<evidence type="ECO:0000313" key="3">
    <source>
        <dbReference type="EMBL" id="EGV52818.1"/>
    </source>
</evidence>
<evidence type="ECO:0000259" key="2">
    <source>
        <dbReference type="Pfam" id="PF05193"/>
    </source>
</evidence>
<feature type="domain" description="Peptidase M16 N-terminal" evidence="1">
    <location>
        <begin position="43"/>
        <end position="188"/>
    </location>
</feature>
<dbReference type="SUPFAM" id="SSF63411">
    <property type="entry name" value="LuxS/MPP-like metallohydrolase"/>
    <property type="match status" value="2"/>
</dbReference>
<dbReference type="Pfam" id="PF05193">
    <property type="entry name" value="Peptidase_M16_C"/>
    <property type="match status" value="1"/>
</dbReference>
<dbReference type="InterPro" id="IPR011249">
    <property type="entry name" value="Metalloenz_LuxS/M16"/>
</dbReference>
<dbReference type="PATRIC" id="fig|1048808.3.peg.131"/>